<sequence length="201" mass="22278">MNRSSGLPPNELEHGYKALVPLGLLPLPPMYKSRHFAQKFAQHVLDLHKRMQEKLATQYASYESHGNIHRRASTFFVDDLVLVHLLPERLPSDTAKKLANRRADPFQIFKKLENNACVIDLPADWSISPIFIVLELTSYVSPPPELLHSSFSSSDVLTSSLGLGGERVPVSLLTADPTVVTSDGGFAANISFDANVFPRFP</sequence>
<feature type="domain" description="Tf2-1-like SH3-like" evidence="1">
    <location>
        <begin position="79"/>
        <end position="140"/>
    </location>
</feature>
<keyword evidence="3" id="KW-1185">Reference proteome</keyword>
<protein>
    <recommendedName>
        <fullName evidence="1">Tf2-1-like SH3-like domain-containing protein</fullName>
    </recommendedName>
</protein>
<evidence type="ECO:0000259" key="1">
    <source>
        <dbReference type="Pfam" id="PF24626"/>
    </source>
</evidence>
<gene>
    <name evidence="2" type="ORF">KSP39_PZI015383</name>
</gene>
<accession>A0AAP0B8Z8</accession>
<evidence type="ECO:0000313" key="3">
    <source>
        <dbReference type="Proteomes" id="UP001418222"/>
    </source>
</evidence>
<reference evidence="2 3" key="1">
    <citation type="journal article" date="2022" name="Nat. Plants">
        <title>Genomes of leafy and leafless Platanthera orchids illuminate the evolution of mycoheterotrophy.</title>
        <authorList>
            <person name="Li M.H."/>
            <person name="Liu K.W."/>
            <person name="Li Z."/>
            <person name="Lu H.C."/>
            <person name="Ye Q.L."/>
            <person name="Zhang D."/>
            <person name="Wang J.Y."/>
            <person name="Li Y.F."/>
            <person name="Zhong Z.M."/>
            <person name="Liu X."/>
            <person name="Yu X."/>
            <person name="Liu D.K."/>
            <person name="Tu X.D."/>
            <person name="Liu B."/>
            <person name="Hao Y."/>
            <person name="Liao X.Y."/>
            <person name="Jiang Y.T."/>
            <person name="Sun W.H."/>
            <person name="Chen J."/>
            <person name="Chen Y.Q."/>
            <person name="Ai Y."/>
            <person name="Zhai J.W."/>
            <person name="Wu S.S."/>
            <person name="Zhou Z."/>
            <person name="Hsiao Y.Y."/>
            <person name="Wu W.L."/>
            <person name="Chen Y.Y."/>
            <person name="Lin Y.F."/>
            <person name="Hsu J.L."/>
            <person name="Li C.Y."/>
            <person name="Wang Z.W."/>
            <person name="Zhao X."/>
            <person name="Zhong W.Y."/>
            <person name="Ma X.K."/>
            <person name="Ma L."/>
            <person name="Huang J."/>
            <person name="Chen G.Z."/>
            <person name="Huang M.Z."/>
            <person name="Huang L."/>
            <person name="Peng D.H."/>
            <person name="Luo Y.B."/>
            <person name="Zou S.Q."/>
            <person name="Chen S.P."/>
            <person name="Lan S."/>
            <person name="Tsai W.C."/>
            <person name="Van de Peer Y."/>
            <person name="Liu Z.J."/>
        </authorList>
    </citation>
    <scope>NUCLEOTIDE SEQUENCE [LARGE SCALE GENOMIC DNA]</scope>
    <source>
        <strain evidence="2">Lor287</strain>
    </source>
</reference>
<evidence type="ECO:0000313" key="2">
    <source>
        <dbReference type="EMBL" id="KAK8933522.1"/>
    </source>
</evidence>
<dbReference type="AlphaFoldDB" id="A0AAP0B8Z8"/>
<dbReference type="Proteomes" id="UP001418222">
    <property type="component" value="Unassembled WGS sequence"/>
</dbReference>
<proteinExistence type="predicted"/>
<dbReference type="Pfam" id="PF24626">
    <property type="entry name" value="SH3_Tf2-1"/>
    <property type="match status" value="1"/>
</dbReference>
<dbReference type="EMBL" id="JBBWWQ010000013">
    <property type="protein sequence ID" value="KAK8933522.1"/>
    <property type="molecule type" value="Genomic_DNA"/>
</dbReference>
<organism evidence="2 3">
    <name type="scientific">Platanthera zijinensis</name>
    <dbReference type="NCBI Taxonomy" id="2320716"/>
    <lineage>
        <taxon>Eukaryota</taxon>
        <taxon>Viridiplantae</taxon>
        <taxon>Streptophyta</taxon>
        <taxon>Embryophyta</taxon>
        <taxon>Tracheophyta</taxon>
        <taxon>Spermatophyta</taxon>
        <taxon>Magnoliopsida</taxon>
        <taxon>Liliopsida</taxon>
        <taxon>Asparagales</taxon>
        <taxon>Orchidaceae</taxon>
        <taxon>Orchidoideae</taxon>
        <taxon>Orchideae</taxon>
        <taxon>Orchidinae</taxon>
        <taxon>Platanthera</taxon>
    </lineage>
</organism>
<dbReference type="InterPro" id="IPR056924">
    <property type="entry name" value="SH3_Tf2-1"/>
</dbReference>
<name>A0AAP0B8Z8_9ASPA</name>
<comment type="caution">
    <text evidence="2">The sequence shown here is derived from an EMBL/GenBank/DDBJ whole genome shotgun (WGS) entry which is preliminary data.</text>
</comment>